<dbReference type="Proteomes" id="UP000027170">
    <property type="component" value="Unassembled WGS sequence"/>
</dbReference>
<name>A0A836MPZ8_9NEIS</name>
<comment type="caution">
    <text evidence="1">The sequence shown here is derived from an EMBL/GenBank/DDBJ whole genome shotgun (WGS) entry which is preliminary data.</text>
</comment>
<proteinExistence type="predicted"/>
<keyword evidence="2" id="KW-1185">Reference proteome</keyword>
<sequence>MTGYLVSGCVSYSTYWLIGKYLCIWQKRDVWHLYSNGCFL</sequence>
<dbReference type="EMBL" id="JFZV01000008">
    <property type="protein sequence ID" value="KDN14310.1"/>
    <property type="molecule type" value="Genomic_DNA"/>
</dbReference>
<evidence type="ECO:0000313" key="2">
    <source>
        <dbReference type="Proteomes" id="UP000027170"/>
    </source>
</evidence>
<gene>
    <name evidence="1" type="ORF">SALWKB29_1612</name>
</gene>
<evidence type="ECO:0000313" key="1">
    <source>
        <dbReference type="EMBL" id="KDN14310.1"/>
    </source>
</evidence>
<organism evidence="1 2">
    <name type="scientific">Snodgrassella communis</name>
    <dbReference type="NCBI Taxonomy" id="2946699"/>
    <lineage>
        <taxon>Bacteria</taxon>
        <taxon>Pseudomonadati</taxon>
        <taxon>Pseudomonadota</taxon>
        <taxon>Betaproteobacteria</taxon>
        <taxon>Neisseriales</taxon>
        <taxon>Neisseriaceae</taxon>
        <taxon>Snodgrassella</taxon>
    </lineage>
</organism>
<reference evidence="1 2" key="1">
    <citation type="submission" date="2014-03" db="EMBL/GenBank/DDBJ databases">
        <title>The genomes of two eusocial bee gut symbionts.</title>
        <authorList>
            <person name="Kwong W.K."/>
            <person name="Engel P."/>
            <person name="Koch H."/>
            <person name="Moran N.A."/>
        </authorList>
    </citation>
    <scope>NUCLEOTIDE SEQUENCE [LARGE SCALE GENOMIC DNA]</scope>
    <source>
        <strain evidence="2">wkB29</strain>
    </source>
</reference>
<accession>A0A836MPZ8</accession>
<protein>
    <submittedName>
        <fullName evidence="1">Uncharacterized protein</fullName>
    </submittedName>
</protein>
<dbReference type="AlphaFoldDB" id="A0A836MPZ8"/>